<dbReference type="Gene3D" id="3.90.70.10">
    <property type="entry name" value="Cysteine proteinases"/>
    <property type="match status" value="1"/>
</dbReference>
<evidence type="ECO:0000256" key="30">
    <source>
        <dbReference type="SAM" id="MobiDB-lite"/>
    </source>
</evidence>
<comment type="subcellular location">
    <subcellularLocation>
        <location evidence="5">Cell membrane</location>
        <topology evidence="5">Peripheral membrane protein</topology>
        <orientation evidence="5">Cytoplasmic side</orientation>
    </subcellularLocation>
    <subcellularLocation>
        <location evidence="2">Cytoplasm</location>
        <location evidence="2">Cytoskeleton</location>
        <location evidence="2">Cilium basal body</location>
    </subcellularLocation>
    <subcellularLocation>
        <location evidence="4">Cytoplasm</location>
        <location evidence="4">Cytoskeleton</location>
        <location evidence="4">Microtubule organizing center</location>
        <location evidence="4">Centrosome</location>
    </subcellularLocation>
    <subcellularLocation>
        <location evidence="3">Cytoplasm</location>
        <location evidence="3">Cytoskeleton</location>
        <location evidence="3">Spindle</location>
    </subcellularLocation>
    <subcellularLocation>
        <location evidence="6">Cytoplasm</location>
        <location evidence="6">Perinuclear region</location>
    </subcellularLocation>
</comment>
<feature type="domain" description="CAP-Gly" evidence="32">
    <location>
        <begin position="377"/>
        <end position="421"/>
    </location>
</feature>
<keyword evidence="11" id="KW-0963">Cytoplasm</keyword>
<evidence type="ECO:0000313" key="33">
    <source>
        <dbReference type="Proteomes" id="UP000515159"/>
    </source>
</evidence>
<dbReference type="GO" id="GO:0048471">
    <property type="term" value="C:perinuclear region of cytoplasm"/>
    <property type="evidence" value="ECO:0007669"/>
    <property type="project" value="UniProtKB-SubCell"/>
</dbReference>
<evidence type="ECO:0000313" key="34">
    <source>
        <dbReference type="RefSeq" id="XP_033781233.1"/>
    </source>
</evidence>
<keyword evidence="23" id="KW-0391">Immunity</keyword>
<keyword evidence="12" id="KW-0597">Phosphoprotein</keyword>
<dbReference type="InterPro" id="IPR028889">
    <property type="entry name" value="USP"/>
</dbReference>
<comment type="subunit">
    <text evidence="29">Interacts (via CAP-Gly domain) with IKBKG/NEMO (via proline-rich C-terminal region). Interacts with TRAF2 and TRIP. Interacts with PLK1, DVL1, DVL3, MAVS, TBK1, IKKE and RIGI. Interacts (via CAP-Gly domain) with microtubules. Interacts with HDAC6 and BCL3. Interacts with MAP3K7. Identified in a complex with TRAF6 and SQSTM1. Interacts with OPTN and SQSTM1. Interacts with CEP350. Interacts with RNF31; the interaction is indirect and is mediated via SPATA2. Interacts with SPATA2 (via the PUB domain); the interaction is direct and recruits CYLD to the LUBAC complex, thereby regulating TNF-alpha-induced necroptosis.</text>
</comment>
<dbReference type="GO" id="GO:0005874">
    <property type="term" value="C:microtubule"/>
    <property type="evidence" value="ECO:0007669"/>
    <property type="project" value="UniProtKB-KW"/>
</dbReference>
<keyword evidence="14" id="KW-0645">Protease</keyword>
<comment type="catalytic activity">
    <reaction evidence="1">
        <text>Thiol-dependent hydrolysis of ester, thioester, amide, peptide and isopeptide bonds formed by the C-terminal Gly of ubiquitin (a 76-residue protein attached to proteins as an intracellular targeting signal).</text>
        <dbReference type="EC" id="3.4.19.12"/>
    </reaction>
</comment>
<evidence type="ECO:0000256" key="14">
    <source>
        <dbReference type="ARBA" id="ARBA00022670"/>
    </source>
</evidence>
<dbReference type="KEGG" id="gsh:117350767"/>
<feature type="domain" description="CAP-Gly" evidence="32">
    <location>
        <begin position="136"/>
        <end position="181"/>
    </location>
</feature>
<evidence type="ECO:0000256" key="26">
    <source>
        <dbReference type="ARBA" id="ARBA00030882"/>
    </source>
</evidence>
<evidence type="ECO:0000256" key="28">
    <source>
        <dbReference type="ARBA" id="ARBA00032487"/>
    </source>
</evidence>
<keyword evidence="24" id="KW-0472">Membrane</keyword>
<feature type="region of interest" description="Disordered" evidence="30">
    <location>
        <begin position="269"/>
        <end position="346"/>
    </location>
</feature>
<evidence type="ECO:0000256" key="1">
    <source>
        <dbReference type="ARBA" id="ARBA00000707"/>
    </source>
</evidence>
<dbReference type="GO" id="GO:0016055">
    <property type="term" value="P:Wnt signaling pathway"/>
    <property type="evidence" value="ECO:0007669"/>
    <property type="project" value="UniProtKB-KW"/>
</dbReference>
<keyword evidence="16" id="KW-0493">Microtubule</keyword>
<evidence type="ECO:0000256" key="9">
    <source>
        <dbReference type="ARBA" id="ARBA00018699"/>
    </source>
</evidence>
<dbReference type="InterPro" id="IPR036859">
    <property type="entry name" value="CAP-Gly_dom_sf"/>
</dbReference>
<keyword evidence="33" id="KW-1185">Reference proteome</keyword>
<proteinExistence type="inferred from homology"/>
<dbReference type="OrthoDB" id="6287070at2759"/>
<evidence type="ECO:0000256" key="11">
    <source>
        <dbReference type="ARBA" id="ARBA00022490"/>
    </source>
</evidence>
<dbReference type="FunFam" id="3.90.70.10:FF:000009">
    <property type="entry name" value="Putative ubiquitin carboxyl-terminal hydrolase CYLD"/>
    <property type="match status" value="1"/>
</dbReference>
<evidence type="ECO:0000259" key="31">
    <source>
        <dbReference type="PROSITE" id="PS50235"/>
    </source>
</evidence>
<dbReference type="GO" id="GO:0006508">
    <property type="term" value="P:proteolysis"/>
    <property type="evidence" value="ECO:0007669"/>
    <property type="project" value="UniProtKB-KW"/>
</dbReference>
<evidence type="ECO:0000256" key="20">
    <source>
        <dbReference type="ARBA" id="ARBA00022807"/>
    </source>
</evidence>
<dbReference type="InterPro" id="IPR001394">
    <property type="entry name" value="Peptidase_C19_UCH"/>
</dbReference>
<accession>A0A6P8Q2A1</accession>
<evidence type="ECO:0000256" key="2">
    <source>
        <dbReference type="ARBA" id="ARBA00004120"/>
    </source>
</evidence>
<dbReference type="RefSeq" id="XP_033781233.1">
    <property type="nucleotide sequence ID" value="XM_033925342.1"/>
</dbReference>
<evidence type="ECO:0000256" key="5">
    <source>
        <dbReference type="ARBA" id="ARBA00004413"/>
    </source>
</evidence>
<feature type="domain" description="USP" evidence="31">
    <location>
        <begin position="478"/>
        <end position="803"/>
    </location>
</feature>
<evidence type="ECO:0000256" key="24">
    <source>
        <dbReference type="ARBA" id="ARBA00023136"/>
    </source>
</evidence>
<evidence type="ECO:0000256" key="8">
    <source>
        <dbReference type="ARBA" id="ARBA00012759"/>
    </source>
</evidence>
<keyword evidence="18" id="KW-0833">Ubl conjugation pathway</keyword>
<evidence type="ECO:0000256" key="29">
    <source>
        <dbReference type="ARBA" id="ARBA00046580"/>
    </source>
</evidence>
<evidence type="ECO:0000256" key="15">
    <source>
        <dbReference type="ARBA" id="ARBA00022687"/>
    </source>
</evidence>
<dbReference type="PROSITE" id="PS50235">
    <property type="entry name" value="USP_3"/>
    <property type="match status" value="1"/>
</dbReference>
<evidence type="ECO:0000256" key="23">
    <source>
        <dbReference type="ARBA" id="ARBA00022859"/>
    </source>
</evidence>
<evidence type="ECO:0000256" key="6">
    <source>
        <dbReference type="ARBA" id="ARBA00004556"/>
    </source>
</evidence>
<dbReference type="AlphaFoldDB" id="A0A6P8Q2A1"/>
<dbReference type="GO" id="GO:0004843">
    <property type="term" value="F:cysteine-type deubiquitinase activity"/>
    <property type="evidence" value="ECO:0007669"/>
    <property type="project" value="UniProtKB-EC"/>
</dbReference>
<keyword evidence="25" id="KW-0966">Cell projection</keyword>
<dbReference type="PROSITE" id="PS00972">
    <property type="entry name" value="USP_1"/>
    <property type="match status" value="1"/>
</dbReference>
<dbReference type="GO" id="GO:0016579">
    <property type="term" value="P:protein deubiquitination"/>
    <property type="evidence" value="ECO:0007669"/>
    <property type="project" value="InterPro"/>
</dbReference>
<evidence type="ECO:0000259" key="32">
    <source>
        <dbReference type="PROSITE" id="PS50245"/>
    </source>
</evidence>
<keyword evidence="22" id="KW-0832">Ubl conjugation</keyword>
<evidence type="ECO:0000256" key="4">
    <source>
        <dbReference type="ARBA" id="ARBA00004300"/>
    </source>
</evidence>
<dbReference type="EC" id="3.4.19.12" evidence="8"/>
<comment type="similarity">
    <text evidence="7">Belongs to the peptidase C19 family.</text>
</comment>
<evidence type="ECO:0000256" key="22">
    <source>
        <dbReference type="ARBA" id="ARBA00022843"/>
    </source>
</evidence>
<dbReference type="InParanoid" id="A0A6P8Q2A1"/>
<dbReference type="PROSITE" id="PS50245">
    <property type="entry name" value="CAP_GLY_2"/>
    <property type="match status" value="3"/>
</dbReference>
<dbReference type="InterPro" id="IPR018200">
    <property type="entry name" value="USP_CS"/>
</dbReference>
<evidence type="ECO:0000256" key="21">
    <source>
        <dbReference type="ARBA" id="ARBA00022833"/>
    </source>
</evidence>
<evidence type="ECO:0000256" key="27">
    <source>
        <dbReference type="ARBA" id="ARBA00031094"/>
    </source>
</evidence>
<keyword evidence="17" id="KW-0479">Metal-binding</keyword>
<protein>
    <recommendedName>
        <fullName evidence="9">Ubiquitin carboxyl-terminal hydrolase CYLD</fullName>
        <ecNumber evidence="8">3.4.19.12</ecNumber>
    </recommendedName>
    <alternativeName>
        <fullName evidence="26">Deubiquitinating enzyme CYLD</fullName>
    </alternativeName>
    <alternativeName>
        <fullName evidence="27">Ubiquitin thioesterase CYLD</fullName>
    </alternativeName>
    <alternativeName>
        <fullName evidence="28">Ubiquitin-specific-processing protease CYLD</fullName>
    </alternativeName>
</protein>
<dbReference type="Pfam" id="PF01302">
    <property type="entry name" value="CAP_GLY"/>
    <property type="match status" value="3"/>
</dbReference>
<dbReference type="InterPro" id="IPR000938">
    <property type="entry name" value="CAP-Gly_domain"/>
</dbReference>
<dbReference type="Proteomes" id="UP000515159">
    <property type="component" value="Chromosome 16"/>
</dbReference>
<evidence type="ECO:0000256" key="13">
    <source>
        <dbReference type="ARBA" id="ARBA00022588"/>
    </source>
</evidence>
<dbReference type="SMART" id="SM01052">
    <property type="entry name" value="CAP_GLY"/>
    <property type="match status" value="3"/>
</dbReference>
<dbReference type="Pfam" id="PF00443">
    <property type="entry name" value="UCH"/>
    <property type="match status" value="1"/>
</dbReference>
<dbReference type="PANTHER" id="PTHR11830">
    <property type="entry name" value="40S RIBOSOMAL PROTEIN S3A"/>
    <property type="match status" value="1"/>
</dbReference>
<evidence type="ECO:0000256" key="19">
    <source>
        <dbReference type="ARBA" id="ARBA00022801"/>
    </source>
</evidence>
<dbReference type="GO" id="GO:0045087">
    <property type="term" value="P:innate immune response"/>
    <property type="evidence" value="ECO:0007669"/>
    <property type="project" value="UniProtKB-KW"/>
</dbReference>
<evidence type="ECO:0000256" key="17">
    <source>
        <dbReference type="ARBA" id="ARBA00022723"/>
    </source>
</evidence>
<dbReference type="GeneID" id="117350767"/>
<dbReference type="InterPro" id="IPR038765">
    <property type="entry name" value="Papain-like_cys_pep_sf"/>
</dbReference>
<dbReference type="GO" id="GO:0005813">
    <property type="term" value="C:centrosome"/>
    <property type="evidence" value="ECO:0007669"/>
    <property type="project" value="UniProtKB-SubCell"/>
</dbReference>
<keyword evidence="19" id="KW-0378">Hydrolase</keyword>
<feature type="compositionally biased region" description="Basic and acidic residues" evidence="30">
    <location>
        <begin position="297"/>
        <end position="306"/>
    </location>
</feature>
<evidence type="ECO:0000256" key="16">
    <source>
        <dbReference type="ARBA" id="ARBA00022701"/>
    </source>
</evidence>
<evidence type="ECO:0000256" key="18">
    <source>
        <dbReference type="ARBA" id="ARBA00022786"/>
    </source>
</evidence>
<feature type="domain" description="CAP-Gly" evidence="32">
    <location>
        <begin position="220"/>
        <end position="263"/>
    </location>
</feature>
<keyword evidence="20" id="KW-0788">Thiol protease</keyword>
<keyword evidence="13" id="KW-0399">Innate immunity</keyword>
<dbReference type="GO" id="GO:0046872">
    <property type="term" value="F:metal ion binding"/>
    <property type="evidence" value="ECO:0007669"/>
    <property type="project" value="UniProtKB-KW"/>
</dbReference>
<name>A0A6P8Q2A1_GEOSA</name>
<keyword evidence="21" id="KW-0862">Zinc</keyword>
<keyword evidence="10" id="KW-1003">Cell membrane</keyword>
<evidence type="ECO:0000256" key="12">
    <source>
        <dbReference type="ARBA" id="ARBA00022553"/>
    </source>
</evidence>
<evidence type="ECO:0000256" key="7">
    <source>
        <dbReference type="ARBA" id="ARBA00009085"/>
    </source>
</evidence>
<evidence type="ECO:0000256" key="10">
    <source>
        <dbReference type="ARBA" id="ARBA00022475"/>
    </source>
</evidence>
<sequence length="841" mass="94128">MLGPLRAQETPRYFIAVKDVYGSDEDKNTVRVTQGSLLRLEADDSRRGSRRPPWLTVLDTEQALRLEFQDLREIGERPAGLLEPVTDGEERLALISDESRLLQLSRIKKGEQVRVQVTSASVNRVLGVVRYRGPLGKSKGDSGILFGVELLGSAAGLGFTDGSFKGQKFFSCAENSGVFVPVSRIEPVKDMEILLQEGDKVFFEMEDNLPTGTVVFCGCLPKRTAAGVFVGILLDEPVGSWDGYFKEKKICDIPLPKYGMLLPQHKVSKVSGTDEKSSILSRGGGDKHPQNRLQQSRQRDGKEIKFTESPAEEPLPPPIPSPVSEECRAPSSPQEESLLPSLGPSSSAEKLHYPPLEINSMVEVHDPPIFGVIRWIGEHPDFVEKIAGLEVEDPMPSVCTDGTYRGSRYFHCAPSKALFVKLRHCRPDSRFSSLQFPANQTQHCNSIAFKDYTSEKVEEDTPPNTGPEGGEQLMGWKKGIQGHCNSCYLDATLFCMFAFSSVLDTILLRPQDKNDSNSYSATRDLLRTEIVNPLRKNGYVCATKVMALRKILEAEGRSSGFTSEEKDPEEFLHQLFQVLKVDPLFKIRSSGKEPHGCIFYQIFMERKQSVSIPSVQQLLEWSLVTSDLKFTEAPSCLIIQMPRNGKNFKMFTTILPTLELDITNLLEDTPRECCICQALALVECKDCYEDLNITPGGIKQYCTICNNQVHCHRNRRDHEPQTLQLPGELLDQTGFHSIVPRQTMKLFAVLCIETSHYVAFTKYGPGDKDWSFFDSMADREGGQNGFNIPQVTSCPEVAEYLNMNPQELQALDLKSMPSCARRLLCDAYMCLYHSPTLSLYK</sequence>
<organism evidence="33 34">
    <name type="scientific">Geotrypetes seraphini</name>
    <name type="common">Gaboon caecilian</name>
    <name type="synonym">Caecilia seraphini</name>
    <dbReference type="NCBI Taxonomy" id="260995"/>
    <lineage>
        <taxon>Eukaryota</taxon>
        <taxon>Metazoa</taxon>
        <taxon>Chordata</taxon>
        <taxon>Craniata</taxon>
        <taxon>Vertebrata</taxon>
        <taxon>Euteleostomi</taxon>
        <taxon>Amphibia</taxon>
        <taxon>Gymnophiona</taxon>
        <taxon>Geotrypetes</taxon>
    </lineage>
</organism>
<dbReference type="FunFam" id="2.30.30.190:FF:000007">
    <property type="entry name" value="Putative ubiquitin carboxyl-terminal hydrolase CYLD"/>
    <property type="match status" value="1"/>
</dbReference>
<dbReference type="Gene3D" id="2.30.30.190">
    <property type="entry name" value="CAP Gly-rich-like domain"/>
    <property type="match status" value="3"/>
</dbReference>
<feature type="compositionally biased region" description="Low complexity" evidence="30">
    <location>
        <begin position="330"/>
        <end position="346"/>
    </location>
</feature>
<dbReference type="SUPFAM" id="SSF74924">
    <property type="entry name" value="Cap-Gly domain"/>
    <property type="match status" value="3"/>
</dbReference>
<evidence type="ECO:0000256" key="25">
    <source>
        <dbReference type="ARBA" id="ARBA00023273"/>
    </source>
</evidence>
<dbReference type="GO" id="GO:0005886">
    <property type="term" value="C:plasma membrane"/>
    <property type="evidence" value="ECO:0007669"/>
    <property type="project" value="UniProtKB-SubCell"/>
</dbReference>
<reference evidence="34" key="1">
    <citation type="submission" date="2025-08" db="UniProtKB">
        <authorList>
            <consortium name="RefSeq"/>
        </authorList>
    </citation>
    <scope>IDENTIFICATION</scope>
</reference>
<dbReference type="GO" id="GO:0005819">
    <property type="term" value="C:spindle"/>
    <property type="evidence" value="ECO:0007669"/>
    <property type="project" value="UniProtKB-SubCell"/>
</dbReference>
<evidence type="ECO:0000256" key="3">
    <source>
        <dbReference type="ARBA" id="ARBA00004186"/>
    </source>
</evidence>
<keyword evidence="15" id="KW-0879">Wnt signaling pathway</keyword>
<gene>
    <name evidence="34" type="primary">LOC117350767</name>
</gene>
<dbReference type="SUPFAM" id="SSF54001">
    <property type="entry name" value="Cysteine proteinases"/>
    <property type="match status" value="1"/>
</dbReference>